<feature type="chain" id="PRO_5011636250" evidence="3">
    <location>
        <begin position="21"/>
        <end position="309"/>
    </location>
</feature>
<keyword evidence="6" id="KW-1185">Reference proteome</keyword>
<comment type="similarity">
    <text evidence="1">Belongs to the transglycosylase Slt family.</text>
</comment>
<dbReference type="Pfam" id="PF01464">
    <property type="entry name" value="SLT"/>
    <property type="match status" value="1"/>
</dbReference>
<dbReference type="InterPro" id="IPR008258">
    <property type="entry name" value="Transglycosylase_SLT_dom_1"/>
</dbReference>
<proteinExistence type="inferred from homology"/>
<reference evidence="5 6" key="1">
    <citation type="submission" date="2016-10" db="EMBL/GenBank/DDBJ databases">
        <authorList>
            <person name="de Groot N.N."/>
        </authorList>
    </citation>
    <scope>NUCLEOTIDE SEQUENCE [LARGE SCALE GENOMIC DNA]</scope>
    <source>
        <strain evidence="5 6">DSM 19547</strain>
    </source>
</reference>
<dbReference type="PANTHER" id="PTHR37423">
    <property type="entry name" value="SOLUBLE LYTIC MUREIN TRANSGLYCOSYLASE-RELATED"/>
    <property type="match status" value="1"/>
</dbReference>
<keyword evidence="3" id="KW-0732">Signal</keyword>
<evidence type="ECO:0000256" key="2">
    <source>
        <dbReference type="ARBA" id="ARBA00009387"/>
    </source>
</evidence>
<dbReference type="SUPFAM" id="SSF53955">
    <property type="entry name" value="Lysozyme-like"/>
    <property type="match status" value="1"/>
</dbReference>
<dbReference type="CDD" id="cd00254">
    <property type="entry name" value="LT-like"/>
    <property type="match status" value="1"/>
</dbReference>
<dbReference type="OrthoDB" id="9815002at2"/>
<organism evidence="5 6">
    <name type="scientific">Tranquillimonas alkanivorans</name>
    <dbReference type="NCBI Taxonomy" id="441119"/>
    <lineage>
        <taxon>Bacteria</taxon>
        <taxon>Pseudomonadati</taxon>
        <taxon>Pseudomonadota</taxon>
        <taxon>Alphaproteobacteria</taxon>
        <taxon>Rhodobacterales</taxon>
        <taxon>Roseobacteraceae</taxon>
        <taxon>Tranquillimonas</taxon>
    </lineage>
</organism>
<comment type="similarity">
    <text evidence="2">Belongs to the virb1 family.</text>
</comment>
<name>A0A1I5NNW8_9RHOB</name>
<dbReference type="STRING" id="441119.SAMN04488047_10416"/>
<dbReference type="PANTHER" id="PTHR37423:SF2">
    <property type="entry name" value="MEMBRANE-BOUND LYTIC MUREIN TRANSGLYCOSYLASE C"/>
    <property type="match status" value="1"/>
</dbReference>
<protein>
    <submittedName>
        <fullName evidence="5">Transglycosylase SLT domain-containing protein</fullName>
    </submittedName>
</protein>
<evidence type="ECO:0000256" key="3">
    <source>
        <dbReference type="SAM" id="SignalP"/>
    </source>
</evidence>
<dbReference type="Proteomes" id="UP000199356">
    <property type="component" value="Unassembled WGS sequence"/>
</dbReference>
<evidence type="ECO:0000313" key="6">
    <source>
        <dbReference type="Proteomes" id="UP000199356"/>
    </source>
</evidence>
<dbReference type="InterPro" id="IPR023346">
    <property type="entry name" value="Lysozyme-like_dom_sf"/>
</dbReference>
<dbReference type="EMBL" id="FOXA01000004">
    <property type="protein sequence ID" value="SFP23528.1"/>
    <property type="molecule type" value="Genomic_DNA"/>
</dbReference>
<accession>A0A1I5NNW8</accession>
<evidence type="ECO:0000256" key="1">
    <source>
        <dbReference type="ARBA" id="ARBA00007734"/>
    </source>
</evidence>
<dbReference type="Gene3D" id="1.10.530.10">
    <property type="match status" value="1"/>
</dbReference>
<dbReference type="RefSeq" id="WP_093419546.1">
    <property type="nucleotide sequence ID" value="NZ_FOXA01000004.1"/>
</dbReference>
<gene>
    <name evidence="5" type="ORF">SAMN04488047_10416</name>
</gene>
<sequence length="309" mass="32882">MHIARRLALLVVVLLQPAQAAERAWPELALAPPPSRPAAPEARVRCTADGAHCIRSESYLRDVCRVIAAAAVAHGLDTGFFARLLWRESLFDPSAVSPAGAEGIAQFMPGTARLRGLADPYNPAAATFASAAYLADLVAEFGNLGLAAAAYNAGENRVRDYRAGERGLPAETRSYVLAITGHSGKAWRDAPPDRVNLALSEGDSFPQACEAKAGTRTIAAFRAPTSRPPRGVVVAAARQRTAAETYAERVQRRHAALLGEQDIAFVSGNISGVPAARVTAQVPFADRNSALAFCRRMRADGGFCRVQRN</sequence>
<feature type="domain" description="Transglycosylase SLT" evidence="4">
    <location>
        <begin position="67"/>
        <end position="166"/>
    </location>
</feature>
<dbReference type="AlphaFoldDB" id="A0A1I5NNW8"/>
<evidence type="ECO:0000259" key="4">
    <source>
        <dbReference type="Pfam" id="PF01464"/>
    </source>
</evidence>
<evidence type="ECO:0000313" key="5">
    <source>
        <dbReference type="EMBL" id="SFP23528.1"/>
    </source>
</evidence>
<feature type="signal peptide" evidence="3">
    <location>
        <begin position="1"/>
        <end position="20"/>
    </location>
</feature>